<dbReference type="EMBL" id="JBFNQD010000013">
    <property type="protein sequence ID" value="MEW9309297.1"/>
    <property type="molecule type" value="Genomic_DNA"/>
</dbReference>
<dbReference type="RefSeq" id="WP_367626045.1">
    <property type="nucleotide sequence ID" value="NZ_JBFNQD010000013.1"/>
</dbReference>
<organism evidence="6 7">
    <name type="scientific">Labrys neptuniae</name>
    <dbReference type="NCBI Taxonomy" id="376174"/>
    <lineage>
        <taxon>Bacteria</taxon>
        <taxon>Pseudomonadati</taxon>
        <taxon>Pseudomonadota</taxon>
        <taxon>Alphaproteobacteria</taxon>
        <taxon>Hyphomicrobiales</taxon>
        <taxon>Xanthobacteraceae</taxon>
        <taxon>Labrys</taxon>
    </lineage>
</organism>
<feature type="region of interest" description="Disordered" evidence="1">
    <location>
        <begin position="1"/>
        <end position="32"/>
    </location>
</feature>
<feature type="transmembrane region" description="Helical" evidence="2">
    <location>
        <begin position="149"/>
        <end position="170"/>
    </location>
</feature>
<keyword evidence="2" id="KW-1133">Transmembrane helix</keyword>
<dbReference type="Pfam" id="PF23893">
    <property type="entry name" value="Y4YQ_C"/>
    <property type="match status" value="1"/>
</dbReference>
<evidence type="ECO:0000313" key="6">
    <source>
        <dbReference type="EMBL" id="MEW9309297.1"/>
    </source>
</evidence>
<protein>
    <submittedName>
        <fullName evidence="6">EscD/YscD/HrpQ family type III secretion system periplasmic domain-containing protein</fullName>
    </submittedName>
</protein>
<evidence type="ECO:0000313" key="7">
    <source>
        <dbReference type="Proteomes" id="UP001555786"/>
    </source>
</evidence>
<feature type="domain" description="YscD-like Bon-like" evidence="4">
    <location>
        <begin position="215"/>
        <end position="275"/>
    </location>
</feature>
<dbReference type="Proteomes" id="UP001555786">
    <property type="component" value="Unassembled WGS sequence"/>
</dbReference>
<name>A0ABV3PUH1_9HYPH</name>
<keyword evidence="2" id="KW-0812">Transmembrane</keyword>
<dbReference type="InterPro" id="IPR053946">
    <property type="entry name" value="YscD_ppl_3rd"/>
</dbReference>
<evidence type="ECO:0000259" key="5">
    <source>
        <dbReference type="Pfam" id="PF23893"/>
    </source>
</evidence>
<keyword evidence="2" id="KW-0472">Membrane</keyword>
<gene>
    <name evidence="6" type="ORF">ABXS05_27355</name>
</gene>
<dbReference type="CDD" id="cd00060">
    <property type="entry name" value="FHA"/>
    <property type="match status" value="1"/>
</dbReference>
<dbReference type="InterPro" id="IPR032030">
    <property type="entry name" value="YscD_cytoplasmic_dom"/>
</dbReference>
<sequence>MPTGMIDKAQGEAHALRRPSPPPAADKTRFEPESAVNFQVTDGLHKDASLGLDEAEHTIGSGRDADIVLRDAGIAPLHARLRYRGGRVEIEALGGALSLAKGEILPEGHGRRCRLPLEVGIGEARFRLEARRGSSRAAHLGGGTWLGRLLFASGAVIVTVVGASLALNWLPSATAFSSQPHRTEASHPLADITEKPAAQPVVASSTDAAAPASRARDDLAGRLAAAGFSNLTIATEKDRLVVSGALPAQQGEAWRDVQARYDQAYGDRVPLVSRVETDKPAQSPPLTLRAIWFGERPYVIASDGARYHEGAFVTGGWTIEKIGEDDLRLAKNGSTLTLKYR</sequence>
<dbReference type="SUPFAM" id="SSF49879">
    <property type="entry name" value="SMAD/FHA domain"/>
    <property type="match status" value="1"/>
</dbReference>
<evidence type="ECO:0000256" key="1">
    <source>
        <dbReference type="SAM" id="MobiDB-lite"/>
    </source>
</evidence>
<dbReference type="Gene3D" id="2.60.200.20">
    <property type="match status" value="1"/>
</dbReference>
<evidence type="ECO:0000259" key="4">
    <source>
        <dbReference type="Pfam" id="PF21934"/>
    </source>
</evidence>
<comment type="caution">
    <text evidence="6">The sequence shown here is derived from an EMBL/GenBank/DDBJ whole genome shotgun (WGS) entry which is preliminary data.</text>
</comment>
<evidence type="ECO:0000259" key="3">
    <source>
        <dbReference type="Pfam" id="PF16697"/>
    </source>
</evidence>
<reference evidence="6 7" key="1">
    <citation type="submission" date="2024-07" db="EMBL/GenBank/DDBJ databases">
        <title>Description of Labrys sedimenti sp. nov., isolated from a diclofenac-degrading enrichment culture.</title>
        <authorList>
            <person name="Tancsics A."/>
            <person name="Csepanyi A."/>
        </authorList>
    </citation>
    <scope>NUCLEOTIDE SEQUENCE [LARGE SCALE GENOMIC DNA]</scope>
    <source>
        <strain evidence="6 7">LMG 23578</strain>
    </source>
</reference>
<feature type="domain" description="YscD cytoplasmic" evidence="3">
    <location>
        <begin position="40"/>
        <end position="98"/>
    </location>
</feature>
<proteinExistence type="predicted"/>
<evidence type="ECO:0000256" key="2">
    <source>
        <dbReference type="SAM" id="Phobius"/>
    </source>
</evidence>
<keyword evidence="7" id="KW-1185">Reference proteome</keyword>
<dbReference type="Pfam" id="PF16697">
    <property type="entry name" value="Yop-YscD_cpl"/>
    <property type="match status" value="1"/>
</dbReference>
<accession>A0ABV3PUH1</accession>
<dbReference type="Pfam" id="PF21934">
    <property type="entry name" value="Yop-YscD_ppl_3rd"/>
    <property type="match status" value="1"/>
</dbReference>
<dbReference type="InterPro" id="IPR008984">
    <property type="entry name" value="SMAD_FHA_dom_sf"/>
</dbReference>
<dbReference type="InterPro" id="IPR057770">
    <property type="entry name" value="YscD/Y4YQ_C"/>
</dbReference>
<feature type="domain" description="YscD/Y4YQ C-terminal" evidence="5">
    <location>
        <begin position="286"/>
        <end position="338"/>
    </location>
</feature>